<evidence type="ECO:0000256" key="1">
    <source>
        <dbReference type="SAM" id="MobiDB-lite"/>
    </source>
</evidence>
<dbReference type="RefSeq" id="WP_148760482.1">
    <property type="nucleotide sequence ID" value="NZ_VSRQ01000003.1"/>
</dbReference>
<keyword evidence="4" id="KW-1185">Reference proteome</keyword>
<protein>
    <recommendedName>
        <fullName evidence="2">DUF7824 domain-containing protein</fullName>
    </recommendedName>
</protein>
<gene>
    <name evidence="3" type="ORF">FXF68_17825</name>
</gene>
<organism evidence="3 4">
    <name type="scientific">Actinomadura decatromicini</name>
    <dbReference type="NCBI Taxonomy" id="2604572"/>
    <lineage>
        <taxon>Bacteria</taxon>
        <taxon>Bacillati</taxon>
        <taxon>Actinomycetota</taxon>
        <taxon>Actinomycetes</taxon>
        <taxon>Streptosporangiales</taxon>
        <taxon>Thermomonosporaceae</taxon>
        <taxon>Actinomadura</taxon>
    </lineage>
</organism>
<accession>A0A5D3FNK4</accession>
<feature type="compositionally biased region" description="Pro residues" evidence="1">
    <location>
        <begin position="389"/>
        <end position="403"/>
    </location>
</feature>
<reference evidence="3 4" key="1">
    <citation type="submission" date="2019-08" db="EMBL/GenBank/DDBJ databases">
        <title>Actinomadura sp. nov. CYP1-5 isolated from mountain soil.</title>
        <authorList>
            <person name="Songsumanus A."/>
            <person name="Kuncharoen N."/>
            <person name="Kudo T."/>
            <person name="Yuki M."/>
            <person name="Igarashi Y."/>
            <person name="Tanasupawat S."/>
        </authorList>
    </citation>
    <scope>NUCLEOTIDE SEQUENCE [LARGE SCALE GENOMIC DNA]</scope>
    <source>
        <strain evidence="3 4">CYP1-5</strain>
    </source>
</reference>
<dbReference type="EMBL" id="VSRQ01000003">
    <property type="protein sequence ID" value="TYK49594.1"/>
    <property type="molecule type" value="Genomic_DNA"/>
</dbReference>
<dbReference type="Pfam" id="PF25148">
    <property type="entry name" value="DUF7824"/>
    <property type="match status" value="1"/>
</dbReference>
<proteinExistence type="predicted"/>
<evidence type="ECO:0000313" key="3">
    <source>
        <dbReference type="EMBL" id="TYK49594.1"/>
    </source>
</evidence>
<dbReference type="AlphaFoldDB" id="A0A5D3FNK4"/>
<feature type="region of interest" description="Disordered" evidence="1">
    <location>
        <begin position="379"/>
        <end position="403"/>
    </location>
</feature>
<name>A0A5D3FNK4_9ACTN</name>
<dbReference type="InterPro" id="IPR056726">
    <property type="entry name" value="DUF7824"/>
</dbReference>
<evidence type="ECO:0000313" key="4">
    <source>
        <dbReference type="Proteomes" id="UP000323505"/>
    </source>
</evidence>
<sequence>MPSATKRIAALIDECDALAVAEAVRDLDVADRRAVARALPGHLREVRSRYEPWDDILDHAPAFRAAGAGTMTGASAVAAWLNRREFSTRWSGDHGDTDLLLSLWDDRDETWLAELARRLTLRLRGPRHVGLDLVLALLAETGIEPPEHDPLVVGWVASAPPRAKDPLLPFLLPRVFEADGVGRELRDRSSWPRTLATLAARGDVDRRMLLDGCVRRFLRGGTALDLRFFVRLHGLLLPGDPAAREREISARARDYARLLPSAPGTVADVALGLLKEVPALPSELVVEALDGVLFRPEAGLVRSGLSWLERTVQRRPGLAASCAPALARAFGHESYAVQRRAVRIALKFPDGVDGRAIADAVPLLPADLGAQVAARFSGDVADPGAGGDVPPPPAFVPPPPREPLPPLPPPITTVAELAEAVDAFPAGWAEAERMMDGFVRLTWDDADAVKAALKPVLQPVFYPGLESDQRWRGPREWMMATGLLLTGSGPLSEGWRRRLPPARVLGGPNLLYLSRCAELYAAVEDGTLPPLLLGTPTEATGHLDPLALVERLERLQEAGADPGPADLQQALLRLPREIDPDAVKRAAALTSSAGRAVARLLADGGLPVPAVSMRPFERGAPEPVISVPPTGLPLVDAVFTAPPEHCGDGHGWFRATWPRLLPSHPEVVAAHVLPLLAEGRYAFEIGAPVEEVIELVPGDGPFAEAVGHFLARQLTARRSGRADLALHTMAARGDLPAAAFGRHLGRLVLDGDIRLVRIIDALERAVDVGAHAAVWQTIAAALPVLCPEPGQRPVHGLDRLIALGLRTARWSNARARIPELDALAARKGSTNVAREARALSTHLAEGR</sequence>
<comment type="caution">
    <text evidence="3">The sequence shown here is derived from an EMBL/GenBank/DDBJ whole genome shotgun (WGS) entry which is preliminary data.</text>
</comment>
<evidence type="ECO:0000259" key="2">
    <source>
        <dbReference type="Pfam" id="PF25148"/>
    </source>
</evidence>
<feature type="domain" description="DUF7824" evidence="2">
    <location>
        <begin position="525"/>
        <end position="592"/>
    </location>
</feature>
<dbReference type="Proteomes" id="UP000323505">
    <property type="component" value="Unassembled WGS sequence"/>
</dbReference>